<feature type="compositionally biased region" description="Basic and acidic residues" evidence="4">
    <location>
        <begin position="294"/>
        <end position="304"/>
    </location>
</feature>
<keyword evidence="7" id="KW-1185">Reference proteome</keyword>
<dbReference type="PANTHER" id="PTHR46698">
    <property type="entry name" value="CROSSVEINLESS 2"/>
    <property type="match status" value="1"/>
</dbReference>
<dbReference type="InterPro" id="IPR052424">
    <property type="entry name" value="Kielin_Chordin-BMP_Reg"/>
</dbReference>
<feature type="compositionally biased region" description="Polar residues" evidence="4">
    <location>
        <begin position="974"/>
        <end position="998"/>
    </location>
</feature>
<dbReference type="GO" id="GO:0036122">
    <property type="term" value="F:BMP binding"/>
    <property type="evidence" value="ECO:0007669"/>
    <property type="project" value="TreeGrafter"/>
</dbReference>
<evidence type="ECO:0000256" key="4">
    <source>
        <dbReference type="SAM" id="MobiDB-lite"/>
    </source>
</evidence>
<dbReference type="PROSITE" id="PS50184">
    <property type="entry name" value="VWFC_2"/>
    <property type="match status" value="1"/>
</dbReference>
<evidence type="ECO:0000313" key="7">
    <source>
        <dbReference type="Proteomes" id="UP000015103"/>
    </source>
</evidence>
<feature type="signal peptide" evidence="5">
    <location>
        <begin position="1"/>
        <end position="30"/>
    </location>
</feature>
<feature type="region of interest" description="Disordered" evidence="4">
    <location>
        <begin position="471"/>
        <end position="501"/>
    </location>
</feature>
<feature type="region of interest" description="Disordered" evidence="4">
    <location>
        <begin position="947"/>
        <end position="1037"/>
    </location>
</feature>
<feature type="compositionally biased region" description="Acidic residues" evidence="4">
    <location>
        <begin position="955"/>
        <end position="971"/>
    </location>
</feature>
<protein>
    <submittedName>
        <fullName evidence="6">VWFC domain-containing protein</fullName>
    </submittedName>
</protein>
<dbReference type="VEuPathDB" id="VectorBase:RPRC010997"/>
<dbReference type="Gene3D" id="2.10.70.10">
    <property type="entry name" value="Complement Module, domain 1"/>
    <property type="match status" value="2"/>
</dbReference>
<proteinExistence type="predicted"/>
<feature type="compositionally biased region" description="Basic and acidic residues" evidence="4">
    <location>
        <begin position="1000"/>
        <end position="1022"/>
    </location>
</feature>
<dbReference type="Pfam" id="PF23334">
    <property type="entry name" value="VWC2L_2nd"/>
    <property type="match status" value="1"/>
</dbReference>
<evidence type="ECO:0000256" key="2">
    <source>
        <dbReference type="ARBA" id="ARBA00022525"/>
    </source>
</evidence>
<feature type="compositionally biased region" description="Low complexity" evidence="4">
    <location>
        <begin position="672"/>
        <end position="683"/>
    </location>
</feature>
<dbReference type="SUPFAM" id="SSF57603">
    <property type="entry name" value="FnI-like domain"/>
    <property type="match status" value="2"/>
</dbReference>
<reference evidence="6" key="1">
    <citation type="submission" date="2015-05" db="UniProtKB">
        <authorList>
            <consortium name="EnsemblMetazoa"/>
        </authorList>
    </citation>
    <scope>IDENTIFICATION</scope>
</reference>
<feature type="region of interest" description="Disordered" evidence="4">
    <location>
        <begin position="349"/>
        <end position="430"/>
    </location>
</feature>
<feature type="compositionally biased region" description="Polar residues" evidence="4">
    <location>
        <begin position="489"/>
        <end position="501"/>
    </location>
</feature>
<dbReference type="GO" id="GO:0005576">
    <property type="term" value="C:extracellular region"/>
    <property type="evidence" value="ECO:0007669"/>
    <property type="project" value="UniProtKB-SubCell"/>
</dbReference>
<dbReference type="EnsemblMetazoa" id="RPRC010997-RA">
    <property type="protein sequence ID" value="RPRC010997-PA"/>
    <property type="gene ID" value="RPRC010997"/>
</dbReference>
<organism evidence="6 7">
    <name type="scientific">Rhodnius prolixus</name>
    <name type="common">Triatomid bug</name>
    <dbReference type="NCBI Taxonomy" id="13249"/>
    <lineage>
        <taxon>Eukaryota</taxon>
        <taxon>Metazoa</taxon>
        <taxon>Ecdysozoa</taxon>
        <taxon>Arthropoda</taxon>
        <taxon>Hexapoda</taxon>
        <taxon>Insecta</taxon>
        <taxon>Pterygota</taxon>
        <taxon>Neoptera</taxon>
        <taxon>Paraneoptera</taxon>
        <taxon>Hemiptera</taxon>
        <taxon>Heteroptera</taxon>
        <taxon>Panheteroptera</taxon>
        <taxon>Cimicomorpha</taxon>
        <taxon>Reduviidae</taxon>
        <taxon>Triatominae</taxon>
        <taxon>Rhodnius</taxon>
    </lineage>
</organism>
<dbReference type="AlphaFoldDB" id="T1I3X8"/>
<feature type="compositionally biased region" description="Basic and acidic residues" evidence="4">
    <location>
        <begin position="405"/>
        <end position="421"/>
    </location>
</feature>
<feature type="compositionally biased region" description="Acidic residues" evidence="4">
    <location>
        <begin position="829"/>
        <end position="839"/>
    </location>
</feature>
<feature type="compositionally biased region" description="Polar residues" evidence="4">
    <location>
        <begin position="658"/>
        <end position="671"/>
    </location>
</feature>
<feature type="compositionally biased region" description="Low complexity" evidence="4">
    <location>
        <begin position="446"/>
        <end position="457"/>
    </location>
</feature>
<dbReference type="GO" id="GO:0030513">
    <property type="term" value="P:positive regulation of BMP signaling pathway"/>
    <property type="evidence" value="ECO:0007669"/>
    <property type="project" value="TreeGrafter"/>
</dbReference>
<comment type="subcellular location">
    <subcellularLocation>
        <location evidence="1">Secreted</location>
    </subcellularLocation>
</comment>
<feature type="region of interest" description="Disordered" evidence="4">
    <location>
        <begin position="438"/>
        <end position="457"/>
    </location>
</feature>
<evidence type="ECO:0000256" key="1">
    <source>
        <dbReference type="ARBA" id="ARBA00004613"/>
    </source>
</evidence>
<dbReference type="InterPro" id="IPR001007">
    <property type="entry name" value="VWF_dom"/>
</dbReference>
<keyword evidence="3 5" id="KW-0732">Signal</keyword>
<feature type="region of interest" description="Disordered" evidence="4">
    <location>
        <begin position="614"/>
        <end position="683"/>
    </location>
</feature>
<evidence type="ECO:0000256" key="5">
    <source>
        <dbReference type="SAM" id="SignalP"/>
    </source>
</evidence>
<dbReference type="eggNOG" id="ENOG502S40M">
    <property type="taxonomic scope" value="Eukaryota"/>
</dbReference>
<evidence type="ECO:0000313" key="6">
    <source>
        <dbReference type="EnsemblMetazoa" id="RPRC010997-PA"/>
    </source>
</evidence>
<evidence type="ECO:0000256" key="3">
    <source>
        <dbReference type="ARBA" id="ARBA00022729"/>
    </source>
</evidence>
<feature type="compositionally biased region" description="Polar residues" evidence="4">
    <location>
        <begin position="1024"/>
        <end position="1037"/>
    </location>
</feature>
<dbReference type="InParanoid" id="T1I3X8"/>
<keyword evidence="2" id="KW-0964">Secreted</keyword>
<feature type="compositionally biased region" description="Basic and acidic residues" evidence="4">
    <location>
        <begin position="386"/>
        <end position="397"/>
    </location>
</feature>
<feature type="region of interest" description="Disordered" evidence="4">
    <location>
        <begin position="823"/>
        <end position="867"/>
    </location>
</feature>
<sequence length="1067" mass="118053">MSVSCSCPIRGKRMDHKILYILMLVTYCSTAHIPAENSDDTSISDENIGDCTIDNVTYANGTKVPSPGPCEECHCRSSEVVCSMIKCKPNTSGCQVMQQANHCCPQYKCECEFNGRMYNNGEKLERPDDPCWVCYCKGGEVMCTSITCYERNDCTPHFVPGQCCPKYDHCPIENQHTLGTHGNNSNSSNFSGKREMQPWLLTVSSNNQTAPTISNMETHSPNNKYPQTIKIIEVLPTQLPPLQNGGSKVTMGPTIPTKNSDHVELLSAKTPIATQENSDTTGLVSQFSATTLKEDKEEAVKNEENLSSTISPEESDGISLSDMSHFEENITDIINESSSTVVNDVDRESIPGINNESETSTSQGQVTTISQSSTIEEQQPTPQRLHQVDGEVKEIDKTVILNSSENKELNVENKSNEHSLMHNDQSSDMSEEFQTMNTNYGQYSGNESAENNASDENTTGDVELISATETTFTSEDESEHNHSEEDSGIYTSRNSVYDNVSPTKNTIVPEYVLFGQMRDQESDSSGTSNKNQNVNSAYTEYHDLATTIPKDKLSIVPEIQPDSEHYTTVLPEKFDANLIEFNTENYFVDSTEGSGFDLVSGWTYADPTSEVYNEVGHSSQTQTSTGEFSSGSESFNELPTTEGAGEGYVNRSEILPTKNPNEASSSETPTLAEQSTSSEDASSASAEYLTDINDNFKKSTIAFPSILKLNNQIQFLKIEDQQTTDDKENTPIAKIGIYNPKNPNNLANLVTVVKENNAELEQQFNNDKVMAKQEESYTPHILLTPNDLKTLAEILIHEKIIPPFLQDQARSTNAIEQRSIDQEIMSGEAESEETSEESEEKSSTENEEITSPSSMDEEDSNTPLGNNTFNNDLVEIIKVSNLSSKAKEDLVISETSSPTTPRNLTDLETWAQNVLDKITSNILVPLTGIEFVDSNVTSTESNFSKENFTRFNENSSEEENVTSSESEEDFTESNVSETTVGSTSEPNEVSEVNPSSTETSEEHNDDRERKQNEDSVGEEKQAVQDINTSRQSRIPSNLISPLLSASMLDDKDIILLQDFFKKNLNSK</sequence>
<dbReference type="PANTHER" id="PTHR46698:SF4">
    <property type="entry name" value="CROSSVEINLESS 2"/>
    <property type="match status" value="1"/>
</dbReference>
<dbReference type="Proteomes" id="UP000015103">
    <property type="component" value="Unassembled WGS sequence"/>
</dbReference>
<accession>T1I3X8</accession>
<dbReference type="SMART" id="SM00214">
    <property type="entry name" value="VWC"/>
    <property type="match status" value="2"/>
</dbReference>
<feature type="compositionally biased region" description="Low complexity" evidence="4">
    <location>
        <begin position="618"/>
        <end position="635"/>
    </location>
</feature>
<dbReference type="EMBL" id="ACPB03018199">
    <property type="status" value="NOT_ANNOTATED_CDS"/>
    <property type="molecule type" value="Genomic_DNA"/>
</dbReference>
<dbReference type="OMA" id="NTIVPEY"/>
<feature type="region of interest" description="Disordered" evidence="4">
    <location>
        <begin position="294"/>
        <end position="319"/>
    </location>
</feature>
<name>T1I3X8_RHOPR</name>
<feature type="compositionally biased region" description="Polar residues" evidence="4">
    <location>
        <begin position="352"/>
        <end position="384"/>
    </location>
</feature>
<dbReference type="HOGENOM" id="CLU_288255_0_0_1"/>
<feature type="chain" id="PRO_5043960424" evidence="5">
    <location>
        <begin position="31"/>
        <end position="1067"/>
    </location>
</feature>